<dbReference type="Gene3D" id="3.30.530.20">
    <property type="match status" value="1"/>
</dbReference>
<protein>
    <submittedName>
        <fullName evidence="1">SRPBCC domain-containing protein</fullName>
    </submittedName>
</protein>
<name>A0A5P2G6P9_9BACT</name>
<dbReference type="Proteomes" id="UP000292424">
    <property type="component" value="Chromosome"/>
</dbReference>
<proteinExistence type="predicted"/>
<organism evidence="1 2">
    <name type="scientific">Rhizosphaericola mali</name>
    <dbReference type="NCBI Taxonomy" id="2545455"/>
    <lineage>
        <taxon>Bacteria</taxon>
        <taxon>Pseudomonadati</taxon>
        <taxon>Bacteroidota</taxon>
        <taxon>Chitinophagia</taxon>
        <taxon>Chitinophagales</taxon>
        <taxon>Chitinophagaceae</taxon>
        <taxon>Rhizosphaericola</taxon>
    </lineage>
</organism>
<dbReference type="Pfam" id="PF10604">
    <property type="entry name" value="Polyketide_cyc2"/>
    <property type="match status" value="1"/>
</dbReference>
<dbReference type="SUPFAM" id="SSF55961">
    <property type="entry name" value="Bet v1-like"/>
    <property type="match status" value="1"/>
</dbReference>
<sequence length="145" mass="16888">MQIMAKKEIYTEIKIYATPEKIWNILTDFSNYHSWNPFIDQISGEILEEKKIQVKINPVGGNPMQFKPTLQHIEINHKLSWLGIFLFKGLFDGLHQFEIIDNNDSSIQFIQKENFSGLLVSLFNLDKTRLGFEAMNQALKQKAEL</sequence>
<evidence type="ECO:0000313" key="2">
    <source>
        <dbReference type="Proteomes" id="UP000292424"/>
    </source>
</evidence>
<dbReference type="KEGG" id="arac:E0W69_015155"/>
<dbReference type="InterPro" id="IPR023393">
    <property type="entry name" value="START-like_dom_sf"/>
</dbReference>
<dbReference type="OrthoDB" id="191189at2"/>
<dbReference type="CDD" id="cd07822">
    <property type="entry name" value="SRPBCC_4"/>
    <property type="match status" value="1"/>
</dbReference>
<dbReference type="AlphaFoldDB" id="A0A5P2G6P9"/>
<dbReference type="EMBL" id="CP044016">
    <property type="protein sequence ID" value="QES89939.1"/>
    <property type="molecule type" value="Genomic_DNA"/>
</dbReference>
<accession>A0A5P2G6P9</accession>
<dbReference type="InterPro" id="IPR019587">
    <property type="entry name" value="Polyketide_cyclase/dehydratase"/>
</dbReference>
<dbReference type="PANTHER" id="PTHR36166:SF1">
    <property type="entry name" value="SRPBCC DOMAIN-CONTAINING PROTEIN"/>
    <property type="match status" value="1"/>
</dbReference>
<gene>
    <name evidence="1" type="ORF">E0W69_015155</name>
</gene>
<dbReference type="PANTHER" id="PTHR36166">
    <property type="entry name" value="CHROMOSOME 9, WHOLE GENOME SHOTGUN SEQUENCE"/>
    <property type="match status" value="1"/>
</dbReference>
<reference evidence="1 2" key="1">
    <citation type="submission" date="2019-09" db="EMBL/GenBank/DDBJ databases">
        <title>Complete genome sequence of Arachidicoccus sp. B3-10 isolated from apple orchard soil.</title>
        <authorList>
            <person name="Kim H.S."/>
            <person name="Han K.-I."/>
            <person name="Suh M.K."/>
            <person name="Lee K.C."/>
            <person name="Eom M.K."/>
            <person name="Kim J.-S."/>
            <person name="Kang S.W."/>
            <person name="Sin Y."/>
            <person name="Lee J.-S."/>
        </authorList>
    </citation>
    <scope>NUCLEOTIDE SEQUENCE [LARGE SCALE GENOMIC DNA]</scope>
    <source>
        <strain evidence="1 2">B3-10</strain>
    </source>
</reference>
<keyword evidence="2" id="KW-1185">Reference proteome</keyword>
<evidence type="ECO:0000313" key="1">
    <source>
        <dbReference type="EMBL" id="QES89939.1"/>
    </source>
</evidence>